<accession>M2QU59</accession>
<dbReference type="EMBL" id="KB445800">
    <property type="protein sequence ID" value="EMD35615.1"/>
    <property type="molecule type" value="Genomic_DNA"/>
</dbReference>
<reference evidence="1 2" key="1">
    <citation type="journal article" date="2012" name="Proc. Natl. Acad. Sci. U.S.A.">
        <title>Comparative genomics of Ceriporiopsis subvermispora and Phanerochaete chrysosporium provide insight into selective ligninolysis.</title>
        <authorList>
            <person name="Fernandez-Fueyo E."/>
            <person name="Ruiz-Duenas F.J."/>
            <person name="Ferreira P."/>
            <person name="Floudas D."/>
            <person name="Hibbett D.S."/>
            <person name="Canessa P."/>
            <person name="Larrondo L.F."/>
            <person name="James T.Y."/>
            <person name="Seelenfreund D."/>
            <person name="Lobos S."/>
            <person name="Polanco R."/>
            <person name="Tello M."/>
            <person name="Honda Y."/>
            <person name="Watanabe T."/>
            <person name="Watanabe T."/>
            <person name="Ryu J.S."/>
            <person name="Kubicek C.P."/>
            <person name="Schmoll M."/>
            <person name="Gaskell J."/>
            <person name="Hammel K.E."/>
            <person name="St John F.J."/>
            <person name="Vanden Wymelenberg A."/>
            <person name="Sabat G."/>
            <person name="Splinter BonDurant S."/>
            <person name="Syed K."/>
            <person name="Yadav J.S."/>
            <person name="Doddapaneni H."/>
            <person name="Subramanian V."/>
            <person name="Lavin J.L."/>
            <person name="Oguiza J.A."/>
            <person name="Perez G."/>
            <person name="Pisabarro A.G."/>
            <person name="Ramirez L."/>
            <person name="Santoyo F."/>
            <person name="Master E."/>
            <person name="Coutinho P.M."/>
            <person name="Henrissat B."/>
            <person name="Lombard V."/>
            <person name="Magnuson J.K."/>
            <person name="Kuees U."/>
            <person name="Hori C."/>
            <person name="Igarashi K."/>
            <person name="Samejima M."/>
            <person name="Held B.W."/>
            <person name="Barry K.W."/>
            <person name="LaButti K.M."/>
            <person name="Lapidus A."/>
            <person name="Lindquist E.A."/>
            <person name="Lucas S.M."/>
            <person name="Riley R."/>
            <person name="Salamov A.A."/>
            <person name="Hoffmeister D."/>
            <person name="Schwenk D."/>
            <person name="Hadar Y."/>
            <person name="Yarden O."/>
            <person name="de Vries R.P."/>
            <person name="Wiebenga A."/>
            <person name="Stenlid J."/>
            <person name="Eastwood D."/>
            <person name="Grigoriev I.V."/>
            <person name="Berka R.M."/>
            <person name="Blanchette R.A."/>
            <person name="Kersten P."/>
            <person name="Martinez A.T."/>
            <person name="Vicuna R."/>
            <person name="Cullen D."/>
        </authorList>
    </citation>
    <scope>NUCLEOTIDE SEQUENCE [LARGE SCALE GENOMIC DNA]</scope>
    <source>
        <strain evidence="1 2">B</strain>
    </source>
</reference>
<sequence>MVEWSSPEAITSAGGPFVNCSVDARELIQIHATGVYKDFVHALFGLYIWEVLISMKFDLDYLTGKRRFRWPMIFYFLNRYLMFADFLAT</sequence>
<proteinExistence type="predicted"/>
<gene>
    <name evidence="1" type="ORF">CERSUDRAFT_53885</name>
</gene>
<keyword evidence="2" id="KW-1185">Reference proteome</keyword>
<dbReference type="OrthoDB" id="2802652at2759"/>
<dbReference type="HOGENOM" id="CLU_2454509_0_0_1"/>
<name>M2QU59_CERS8</name>
<organism evidence="1 2">
    <name type="scientific">Ceriporiopsis subvermispora (strain B)</name>
    <name type="common">White-rot fungus</name>
    <name type="synonym">Gelatoporia subvermispora</name>
    <dbReference type="NCBI Taxonomy" id="914234"/>
    <lineage>
        <taxon>Eukaryota</taxon>
        <taxon>Fungi</taxon>
        <taxon>Dikarya</taxon>
        <taxon>Basidiomycota</taxon>
        <taxon>Agaricomycotina</taxon>
        <taxon>Agaricomycetes</taxon>
        <taxon>Polyporales</taxon>
        <taxon>Gelatoporiaceae</taxon>
        <taxon>Gelatoporia</taxon>
    </lineage>
</organism>
<evidence type="ECO:0000313" key="1">
    <source>
        <dbReference type="EMBL" id="EMD35615.1"/>
    </source>
</evidence>
<protein>
    <submittedName>
        <fullName evidence="1">Uncharacterized protein</fullName>
    </submittedName>
</protein>
<dbReference type="STRING" id="914234.M2QU59"/>
<evidence type="ECO:0000313" key="2">
    <source>
        <dbReference type="Proteomes" id="UP000016930"/>
    </source>
</evidence>
<dbReference type="Proteomes" id="UP000016930">
    <property type="component" value="Unassembled WGS sequence"/>
</dbReference>
<dbReference type="AlphaFoldDB" id="M2QU59"/>